<dbReference type="EMBL" id="JAAXOT010000022">
    <property type="protein sequence ID" value="NKY60409.1"/>
    <property type="molecule type" value="Genomic_DNA"/>
</dbReference>
<name>A0A846YTV4_9NOCA</name>
<gene>
    <name evidence="1" type="ORF">HGA15_30590</name>
</gene>
<dbReference type="AlphaFoldDB" id="A0A846YTV4"/>
<proteinExistence type="predicted"/>
<dbReference type="RefSeq" id="WP_062979968.1">
    <property type="nucleotide sequence ID" value="NZ_JAAXOT010000022.1"/>
</dbReference>
<evidence type="ECO:0000313" key="2">
    <source>
        <dbReference type="Proteomes" id="UP000570678"/>
    </source>
</evidence>
<accession>A0A846YTV4</accession>
<dbReference type="Proteomes" id="UP000570678">
    <property type="component" value="Unassembled WGS sequence"/>
</dbReference>
<keyword evidence="2" id="KW-1185">Reference proteome</keyword>
<sequence length="71" mass="7939">MRISDIKINCEAQTEIDGSPEWVETEADITVNGGYNPNVVLEFYANDKFQATRIPADEIIALAELVKAQLR</sequence>
<evidence type="ECO:0000313" key="1">
    <source>
        <dbReference type="EMBL" id="NKY60409.1"/>
    </source>
</evidence>
<organism evidence="1 2">
    <name type="scientific">Nocardia flavorosea</name>
    <dbReference type="NCBI Taxonomy" id="53429"/>
    <lineage>
        <taxon>Bacteria</taxon>
        <taxon>Bacillati</taxon>
        <taxon>Actinomycetota</taxon>
        <taxon>Actinomycetes</taxon>
        <taxon>Mycobacteriales</taxon>
        <taxon>Nocardiaceae</taxon>
        <taxon>Nocardia</taxon>
    </lineage>
</organism>
<protein>
    <submittedName>
        <fullName evidence="1">Uncharacterized protein</fullName>
    </submittedName>
</protein>
<reference evidence="1 2" key="1">
    <citation type="submission" date="2020-04" db="EMBL/GenBank/DDBJ databases">
        <title>MicrobeNet Type strains.</title>
        <authorList>
            <person name="Nicholson A.C."/>
        </authorList>
    </citation>
    <scope>NUCLEOTIDE SEQUENCE [LARGE SCALE GENOMIC DNA]</scope>
    <source>
        <strain evidence="1 2">JCM 3332</strain>
    </source>
</reference>
<comment type="caution">
    <text evidence="1">The sequence shown here is derived from an EMBL/GenBank/DDBJ whole genome shotgun (WGS) entry which is preliminary data.</text>
</comment>